<keyword evidence="1" id="KW-1133">Transmembrane helix</keyword>
<evidence type="ECO:0000313" key="3">
    <source>
        <dbReference type="Proteomes" id="UP000735592"/>
    </source>
</evidence>
<feature type="transmembrane region" description="Helical" evidence="1">
    <location>
        <begin position="7"/>
        <end position="25"/>
    </location>
</feature>
<keyword evidence="3" id="KW-1185">Reference proteome</keyword>
<keyword evidence="1" id="KW-0812">Transmembrane</keyword>
<reference evidence="2 3" key="1">
    <citation type="submission" date="2019-11" db="EMBL/GenBank/DDBJ databases">
        <title>Type strains purchased from KCTC, JCM and DSMZ.</title>
        <authorList>
            <person name="Lu H."/>
        </authorList>
    </citation>
    <scope>NUCLEOTIDE SEQUENCE [LARGE SCALE GENOMIC DNA]</scope>
    <source>
        <strain evidence="2 3">DSM 103461</strain>
    </source>
</reference>
<protein>
    <submittedName>
        <fullName evidence="2">Uncharacterized protein</fullName>
    </submittedName>
</protein>
<dbReference type="Proteomes" id="UP000735592">
    <property type="component" value="Unassembled WGS sequence"/>
</dbReference>
<keyword evidence="1" id="KW-0472">Membrane</keyword>
<gene>
    <name evidence="2" type="ORF">GM655_20110</name>
</gene>
<evidence type="ECO:0000313" key="2">
    <source>
        <dbReference type="EMBL" id="MTW35111.1"/>
    </source>
</evidence>
<organism evidence="2 3">
    <name type="scientific">Pseudoduganella danionis</name>
    <dbReference type="NCBI Taxonomy" id="1890295"/>
    <lineage>
        <taxon>Bacteria</taxon>
        <taxon>Pseudomonadati</taxon>
        <taxon>Pseudomonadota</taxon>
        <taxon>Betaproteobacteria</taxon>
        <taxon>Burkholderiales</taxon>
        <taxon>Oxalobacteraceae</taxon>
        <taxon>Telluria group</taxon>
        <taxon>Pseudoduganella</taxon>
    </lineage>
</organism>
<dbReference type="RefSeq" id="WP_155436457.1">
    <property type="nucleotide sequence ID" value="NZ_JBHLXK010000002.1"/>
</dbReference>
<name>A0ABW9SSG0_9BURK</name>
<sequence length="222" mass="24584">MVSRKKIIHGAMTLILGYGAWAYFYEPEATIISAHVGKTFDQVAQDSTFPIKARSGGAATDMQWTYVSEPSVIIRFSDPRHGFTLPPTTFAAVTYMHGKVTSISTSPMLKPLPFDEAIELLAQLQQQFQAGGWQPWKDSDSSWFDLTPAGRQHLHEALRTRGSIRGQELIVPGKYTMIFRLHCHAGCANVPGPERYLIDIGLGHADDAPYERPKQIAPADAD</sequence>
<accession>A0ABW9SSG0</accession>
<proteinExistence type="predicted"/>
<dbReference type="EMBL" id="WNKW01000007">
    <property type="protein sequence ID" value="MTW35111.1"/>
    <property type="molecule type" value="Genomic_DNA"/>
</dbReference>
<comment type="caution">
    <text evidence="2">The sequence shown here is derived from an EMBL/GenBank/DDBJ whole genome shotgun (WGS) entry which is preliminary data.</text>
</comment>
<evidence type="ECO:0000256" key="1">
    <source>
        <dbReference type="SAM" id="Phobius"/>
    </source>
</evidence>